<name>A0A2N0R362_9GLOM</name>
<dbReference type="Proteomes" id="UP000232688">
    <property type="component" value="Unassembled WGS sequence"/>
</dbReference>
<gene>
    <name evidence="2" type="ORF">RhiirA1_472010</name>
    <name evidence="1" type="ORF">RhiirA5_429060</name>
</gene>
<evidence type="ECO:0000313" key="1">
    <source>
        <dbReference type="EMBL" id="PKB99855.1"/>
    </source>
</evidence>
<evidence type="ECO:0000313" key="2">
    <source>
        <dbReference type="EMBL" id="PKC57753.1"/>
    </source>
</evidence>
<reference evidence="1 4" key="2">
    <citation type="submission" date="2017-09" db="EMBL/GenBank/DDBJ databases">
        <title>Extensive intraspecific genome diversity in a model arbuscular mycorrhizal fungus.</title>
        <authorList>
            <person name="Chen E.C."/>
            <person name="Morin E."/>
            <person name="Beaudet D."/>
            <person name="Noel J."/>
            <person name="Ndikumana S."/>
            <person name="Charron P."/>
            <person name="St-Onge C."/>
            <person name="Giorgi J."/>
            <person name="Grigoriev I.V."/>
            <person name="Roux C."/>
            <person name="Martin F.M."/>
            <person name="Corradi N."/>
        </authorList>
    </citation>
    <scope>NUCLEOTIDE SEQUENCE [LARGE SCALE GENOMIC DNA]</scope>
    <source>
        <strain evidence="1 4">A5</strain>
    </source>
</reference>
<sequence length="76" mass="8767">MSEKWMHEYFNHKSSKWTIMSFLDECKAKSFPDKIGQYLTSLEAITKNESVVWQGPSRSLSFKSLSQATKPVLGHK</sequence>
<accession>A0A2N0R362</accession>
<reference evidence="2 3" key="3">
    <citation type="submission" date="2017-10" db="EMBL/GenBank/DDBJ databases">
        <title>Extensive intraspecific genome diversity in a model arbuscular mycorrhizal fungus.</title>
        <authorList>
            <person name="Chen E.C.H."/>
            <person name="Morin E."/>
            <person name="Baudet D."/>
            <person name="Noel J."/>
            <person name="Ndikumana S."/>
            <person name="Charron P."/>
            <person name="St-Onge C."/>
            <person name="Giorgi J."/>
            <person name="Grigoriev I.V."/>
            <person name="Roux C."/>
            <person name="Martin F.M."/>
            <person name="Corradi N."/>
        </authorList>
    </citation>
    <scope>NUCLEOTIDE SEQUENCE [LARGE SCALE GENOMIC DNA]</scope>
    <source>
        <strain evidence="2 3">A1</strain>
    </source>
</reference>
<protein>
    <submittedName>
        <fullName evidence="2">Uncharacterized protein</fullName>
    </submittedName>
</protein>
<organism evidence="2 3">
    <name type="scientific">Rhizophagus irregularis</name>
    <dbReference type="NCBI Taxonomy" id="588596"/>
    <lineage>
        <taxon>Eukaryota</taxon>
        <taxon>Fungi</taxon>
        <taxon>Fungi incertae sedis</taxon>
        <taxon>Mucoromycota</taxon>
        <taxon>Glomeromycotina</taxon>
        <taxon>Glomeromycetes</taxon>
        <taxon>Glomerales</taxon>
        <taxon>Glomeraceae</taxon>
        <taxon>Rhizophagus</taxon>
    </lineage>
</organism>
<evidence type="ECO:0000313" key="3">
    <source>
        <dbReference type="Proteomes" id="UP000232688"/>
    </source>
</evidence>
<dbReference type="VEuPathDB" id="FungiDB:RhiirA1_472010"/>
<reference evidence="2 3" key="4">
    <citation type="submission" date="2017-10" db="EMBL/GenBank/DDBJ databases">
        <title>Genome analyses suggest a sexual origin of heterokaryosis in a supposedly ancient asexual fungus.</title>
        <authorList>
            <person name="Corradi N."/>
            <person name="Sedzielewska K."/>
            <person name="Noel J."/>
            <person name="Charron P."/>
            <person name="Farinelli L."/>
            <person name="Marton T."/>
            <person name="Kruger M."/>
            <person name="Pelin A."/>
            <person name="Brachmann A."/>
            <person name="Corradi N."/>
        </authorList>
    </citation>
    <scope>NUCLEOTIDE SEQUENCE [LARGE SCALE GENOMIC DNA]</scope>
    <source>
        <strain evidence="2 3">A1</strain>
    </source>
</reference>
<dbReference type="AlphaFoldDB" id="A0A2N0R362"/>
<reference evidence="1 4" key="1">
    <citation type="submission" date="2016-04" db="EMBL/GenBank/DDBJ databases">
        <title>Genome analyses suggest a sexual origin of heterokaryosis in a supposedly ancient asexual fungus.</title>
        <authorList>
            <person name="Ropars J."/>
            <person name="Sedzielewska K."/>
            <person name="Noel J."/>
            <person name="Charron P."/>
            <person name="Farinelli L."/>
            <person name="Marton T."/>
            <person name="Kruger M."/>
            <person name="Pelin A."/>
            <person name="Brachmann A."/>
            <person name="Corradi N."/>
        </authorList>
    </citation>
    <scope>NUCLEOTIDE SEQUENCE [LARGE SCALE GENOMIC DNA]</scope>
    <source>
        <strain evidence="1 4">A5</strain>
    </source>
</reference>
<dbReference type="EMBL" id="LLXJ01002053">
    <property type="protein sequence ID" value="PKB99855.1"/>
    <property type="molecule type" value="Genomic_DNA"/>
</dbReference>
<dbReference type="Proteomes" id="UP000232722">
    <property type="component" value="Unassembled WGS sequence"/>
</dbReference>
<dbReference type="EMBL" id="LLXH01001729">
    <property type="protein sequence ID" value="PKC57753.1"/>
    <property type="molecule type" value="Genomic_DNA"/>
</dbReference>
<evidence type="ECO:0000313" key="4">
    <source>
        <dbReference type="Proteomes" id="UP000232722"/>
    </source>
</evidence>
<comment type="caution">
    <text evidence="2">The sequence shown here is derived from an EMBL/GenBank/DDBJ whole genome shotgun (WGS) entry which is preliminary data.</text>
</comment>
<proteinExistence type="predicted"/>